<evidence type="ECO:0000313" key="4">
    <source>
        <dbReference type="Proteomes" id="UP000317650"/>
    </source>
</evidence>
<accession>A0A4S8IAB2</accession>
<feature type="region of interest" description="Disordered" evidence="1">
    <location>
        <begin position="73"/>
        <end position="95"/>
    </location>
</feature>
<dbReference type="GO" id="GO:0030154">
    <property type="term" value="P:cell differentiation"/>
    <property type="evidence" value="ECO:0007669"/>
    <property type="project" value="TreeGrafter"/>
</dbReference>
<organism evidence="3 4">
    <name type="scientific">Musa balbisiana</name>
    <name type="common">Banana</name>
    <dbReference type="NCBI Taxonomy" id="52838"/>
    <lineage>
        <taxon>Eukaryota</taxon>
        <taxon>Viridiplantae</taxon>
        <taxon>Streptophyta</taxon>
        <taxon>Embryophyta</taxon>
        <taxon>Tracheophyta</taxon>
        <taxon>Spermatophyta</taxon>
        <taxon>Magnoliopsida</taxon>
        <taxon>Liliopsida</taxon>
        <taxon>Zingiberales</taxon>
        <taxon>Musaceae</taxon>
        <taxon>Musa</taxon>
    </lineage>
</organism>
<dbReference type="GO" id="GO:0008284">
    <property type="term" value="P:positive regulation of cell population proliferation"/>
    <property type="evidence" value="ECO:0007669"/>
    <property type="project" value="TreeGrafter"/>
</dbReference>
<dbReference type="GO" id="GO:0008083">
    <property type="term" value="F:growth factor activity"/>
    <property type="evidence" value="ECO:0007669"/>
    <property type="project" value="InterPro"/>
</dbReference>
<feature type="compositionally biased region" description="Basic and acidic residues" evidence="1">
    <location>
        <begin position="76"/>
        <end position="87"/>
    </location>
</feature>
<evidence type="ECO:0000256" key="1">
    <source>
        <dbReference type="SAM" id="MobiDB-lite"/>
    </source>
</evidence>
<reference evidence="3 4" key="1">
    <citation type="journal article" date="2019" name="Nat. Plants">
        <title>Genome sequencing of Musa balbisiana reveals subgenome evolution and function divergence in polyploid bananas.</title>
        <authorList>
            <person name="Yao X."/>
        </authorList>
    </citation>
    <scope>NUCLEOTIDE SEQUENCE [LARGE SCALE GENOMIC DNA]</scope>
    <source>
        <strain evidence="4">cv. DH-PKW</strain>
        <tissue evidence="3">Leaves</tissue>
    </source>
</reference>
<dbReference type="GO" id="GO:0005615">
    <property type="term" value="C:extracellular space"/>
    <property type="evidence" value="ECO:0007669"/>
    <property type="project" value="TreeGrafter"/>
</dbReference>
<keyword evidence="2" id="KW-0732">Signal</keyword>
<dbReference type="InterPro" id="IPR038804">
    <property type="entry name" value="RGF3"/>
</dbReference>
<evidence type="ECO:0000256" key="2">
    <source>
        <dbReference type="SAM" id="SignalP"/>
    </source>
</evidence>
<dbReference type="PANTHER" id="PTHR36313">
    <property type="entry name" value="ROOT MERISTEM GROWTH FACTOR 2"/>
    <property type="match status" value="1"/>
</dbReference>
<feature type="signal peptide" evidence="2">
    <location>
        <begin position="1"/>
        <end position="27"/>
    </location>
</feature>
<evidence type="ECO:0000313" key="3">
    <source>
        <dbReference type="EMBL" id="THU44434.1"/>
    </source>
</evidence>
<feature type="chain" id="PRO_5020666293" evidence="2">
    <location>
        <begin position="28"/>
        <end position="126"/>
    </location>
</feature>
<dbReference type="Proteomes" id="UP000317650">
    <property type="component" value="Chromosome 2"/>
</dbReference>
<dbReference type="GO" id="GO:0010628">
    <property type="term" value="P:positive regulation of gene expression"/>
    <property type="evidence" value="ECO:0007669"/>
    <property type="project" value="TreeGrafter"/>
</dbReference>
<dbReference type="EMBL" id="PYDT01000011">
    <property type="protein sequence ID" value="THU44434.1"/>
    <property type="molecule type" value="Genomic_DNA"/>
</dbReference>
<proteinExistence type="predicted"/>
<comment type="caution">
    <text evidence="3">The sequence shown here is derived from an EMBL/GenBank/DDBJ whole genome shotgun (WGS) entry which is preliminary data.</text>
</comment>
<keyword evidence="4" id="KW-1185">Reference proteome</keyword>
<gene>
    <name evidence="3" type="ORF">C4D60_Mb02t07330</name>
</gene>
<dbReference type="PANTHER" id="PTHR36313:SF1">
    <property type="entry name" value="PROTEIN GOLVEN 11-RELATED"/>
    <property type="match status" value="1"/>
</dbReference>
<name>A0A4S8IAB2_MUSBA</name>
<protein>
    <submittedName>
        <fullName evidence="3">Uncharacterized protein</fullName>
    </submittedName>
</protein>
<sequence length="126" mass="14394">MVCSMSTTTVIVFLLSLIALEDFTVIAKRDTAVYGCNYVQEHKRNEELGASSQKWLRGRKMVEEVRSTVNTGAKHWIKEHEHGEDGRSSVGSEMRHQIRHSRVHFAGFVSFSSDYRAPKNHPPKHN</sequence>
<dbReference type="AlphaFoldDB" id="A0A4S8IAB2"/>
<dbReference type="GO" id="GO:0010082">
    <property type="term" value="P:regulation of root meristem growth"/>
    <property type="evidence" value="ECO:0007669"/>
    <property type="project" value="InterPro"/>
</dbReference>